<evidence type="ECO:0000256" key="2">
    <source>
        <dbReference type="ARBA" id="ARBA00022448"/>
    </source>
</evidence>
<feature type="transmembrane region" description="Helical" evidence="8">
    <location>
        <begin position="212"/>
        <end position="233"/>
    </location>
</feature>
<evidence type="ECO:0000256" key="8">
    <source>
        <dbReference type="SAM" id="Phobius"/>
    </source>
</evidence>
<accession>A0A8H7SQ52</accession>
<keyword evidence="3 8" id="KW-0812">Transmembrane</keyword>
<dbReference type="PANTHER" id="PTHR36851">
    <property type="entry name" value="UNNAMED PRODUCT"/>
    <property type="match status" value="1"/>
</dbReference>
<dbReference type="Proteomes" id="UP000613177">
    <property type="component" value="Unassembled WGS sequence"/>
</dbReference>
<dbReference type="SMART" id="SM00679">
    <property type="entry name" value="CTNS"/>
    <property type="match status" value="2"/>
</dbReference>
<dbReference type="FunFam" id="1.20.1280.290:FF:000006">
    <property type="entry name" value="mannose-P-dolichol utilization defect 1 protein"/>
    <property type="match status" value="1"/>
</dbReference>
<dbReference type="Pfam" id="PF13632">
    <property type="entry name" value="Glyco_trans_2_3"/>
    <property type="match status" value="1"/>
</dbReference>
<evidence type="ECO:0000256" key="1">
    <source>
        <dbReference type="ARBA" id="ARBA00004141"/>
    </source>
</evidence>
<gene>
    <name evidence="10" type="ORF">INT48_005405</name>
</gene>
<feature type="domain" description="Glycosyltransferase 2-like" evidence="9">
    <location>
        <begin position="394"/>
        <end position="609"/>
    </location>
</feature>
<dbReference type="PANTHER" id="PTHR36851:SF1">
    <property type="entry name" value="GLYCO_TRANS_2-LIKE DOMAIN-CONTAINING PROTEIN"/>
    <property type="match status" value="1"/>
</dbReference>
<evidence type="ECO:0000256" key="4">
    <source>
        <dbReference type="ARBA" id="ARBA00022737"/>
    </source>
</evidence>
<name>A0A8H7SQ52_9FUNG</name>
<comment type="caution">
    <text evidence="10">The sequence shown here is derived from an EMBL/GenBank/DDBJ whole genome shotgun (WGS) entry which is preliminary data.</text>
</comment>
<feature type="transmembrane region" description="Helical" evidence="8">
    <location>
        <begin position="601"/>
        <end position="620"/>
    </location>
</feature>
<comment type="similarity">
    <text evidence="7">Belongs to the MPDU1 (TC 2.A.43.3) family.</text>
</comment>
<protein>
    <recommendedName>
        <fullName evidence="9">Glycosyltransferase 2-like domain-containing protein</fullName>
    </recommendedName>
</protein>
<dbReference type="GO" id="GO:0016020">
    <property type="term" value="C:membrane"/>
    <property type="evidence" value="ECO:0007669"/>
    <property type="project" value="UniProtKB-SubCell"/>
</dbReference>
<feature type="transmembrane region" description="Helical" evidence="8">
    <location>
        <begin position="103"/>
        <end position="120"/>
    </location>
</feature>
<dbReference type="InterPro" id="IPR006603">
    <property type="entry name" value="PQ-loop_rpt"/>
</dbReference>
<sequence length="735" mass="82524">MHLPSIIREPAVALIGDQCYTSLVENLNIYDTACIKYAVSKGLGLGIVVGGSIVKIPQILTILSNHSAQGLSLTSYVLETLSYFITLSYNLRQGNPFSTFGEIMFICIQNIIILSLIFYYGRQVGLLASSLIGFATLLYCLNDTSIVPQVMMSSLYAATIPLSLASKVPQIYSNFVNKSTGQLSVFTVVNYFAGSAARVFTTMTELDDTLMLFGNALATTFNAILVLQVILYWNQKKPTTNIDKWNRLHRNDKSEIDKLKIAKQSQNTRFVNLEEGEAMIEPVQQTANYFHTFVIPNYSEPEALLKDTISKLAVHRTNYVIILAMEASESGWEQKGDRLRDYFAGRFHGFIITGHPVGTPGEYRGKGSNVNYAVRNGCATMIEELGYDRRQIILTIMDSDAAIPELYIMEVESALSKSDDPYYTICAPPIFFSRNCNEVPASVRMADITWAAMVMSNLSNSDGLCVPCSNYSLSFILAERVGYWDVDADAIGEDMHMWLKCFFKTDGHARTAPIYVPINLTNVQVDGYFANLNARYVQAKRHFQGVADLGYTLRHMIISYKNRKNQKGLLDCHMATSGFYDKLSACLVILEAHMIPASSGWLMFAAVPLMQLMLFPPFPWMAITSPTNNPLLTSDFFYKLWTVVKMITIFLPFPLFGTLAIYEGLHRYIDKNFYQKPATRTWKNCADYASLPIAAWLFLTWPSTVACVKRLFSGDDAYVVGAKVFKEEEEKERLS</sequence>
<reference evidence="10" key="1">
    <citation type="submission" date="2021-01" db="EMBL/GenBank/DDBJ databases">
        <title>Metabolic potential, ecology and presence of endohyphal bacteria is reflected in genomic diversity of Mucoromycotina.</title>
        <authorList>
            <person name="Muszewska A."/>
            <person name="Okrasinska A."/>
            <person name="Steczkiewicz K."/>
            <person name="Drgas O."/>
            <person name="Orlowska M."/>
            <person name="Perlinska-Lenart U."/>
            <person name="Aleksandrzak-Piekarczyk T."/>
            <person name="Szatraj K."/>
            <person name="Zielenkiewicz U."/>
            <person name="Pilsyk S."/>
            <person name="Malc E."/>
            <person name="Mieczkowski P."/>
            <person name="Kruszewska J.S."/>
            <person name="Biernat P."/>
            <person name="Pawlowska J."/>
        </authorList>
    </citation>
    <scope>NUCLEOTIDE SEQUENCE</scope>
    <source>
        <strain evidence="10">WA0000018081</strain>
    </source>
</reference>
<evidence type="ECO:0000256" key="6">
    <source>
        <dbReference type="ARBA" id="ARBA00023136"/>
    </source>
</evidence>
<keyword evidence="5 8" id="KW-1133">Transmembrane helix</keyword>
<feature type="transmembrane region" description="Helical" evidence="8">
    <location>
        <begin position="640"/>
        <end position="662"/>
    </location>
</feature>
<evidence type="ECO:0000256" key="7">
    <source>
        <dbReference type="ARBA" id="ARBA00038475"/>
    </source>
</evidence>
<comment type="subcellular location">
    <subcellularLocation>
        <location evidence="1">Membrane</location>
        <topology evidence="1">Multi-pass membrane protein</topology>
    </subcellularLocation>
</comment>
<dbReference type="EMBL" id="JAEPRE010000108">
    <property type="protein sequence ID" value="KAG2232515.1"/>
    <property type="molecule type" value="Genomic_DNA"/>
</dbReference>
<evidence type="ECO:0000259" key="9">
    <source>
        <dbReference type="Pfam" id="PF13632"/>
    </source>
</evidence>
<dbReference type="Pfam" id="PF04193">
    <property type="entry name" value="PQ-loop"/>
    <property type="match status" value="2"/>
</dbReference>
<organism evidence="10 11">
    <name type="scientific">Thamnidium elegans</name>
    <dbReference type="NCBI Taxonomy" id="101142"/>
    <lineage>
        <taxon>Eukaryota</taxon>
        <taxon>Fungi</taxon>
        <taxon>Fungi incertae sedis</taxon>
        <taxon>Mucoromycota</taxon>
        <taxon>Mucoromycotina</taxon>
        <taxon>Mucoromycetes</taxon>
        <taxon>Mucorales</taxon>
        <taxon>Mucorineae</taxon>
        <taxon>Mucoraceae</taxon>
        <taxon>Thamnidium</taxon>
    </lineage>
</organism>
<dbReference type="SUPFAM" id="SSF53448">
    <property type="entry name" value="Nucleotide-diphospho-sugar transferases"/>
    <property type="match status" value="1"/>
</dbReference>
<proteinExistence type="inferred from homology"/>
<evidence type="ECO:0000256" key="3">
    <source>
        <dbReference type="ARBA" id="ARBA00022692"/>
    </source>
</evidence>
<feature type="transmembrane region" description="Helical" evidence="8">
    <location>
        <begin position="126"/>
        <end position="142"/>
    </location>
</feature>
<dbReference type="Gene3D" id="1.20.1280.290">
    <property type="match status" value="2"/>
</dbReference>
<evidence type="ECO:0000313" key="11">
    <source>
        <dbReference type="Proteomes" id="UP000613177"/>
    </source>
</evidence>
<dbReference type="InterPro" id="IPR029044">
    <property type="entry name" value="Nucleotide-diphossugar_trans"/>
</dbReference>
<keyword evidence="2" id="KW-0813">Transport</keyword>
<dbReference type="AlphaFoldDB" id="A0A8H7SQ52"/>
<evidence type="ECO:0000313" key="10">
    <source>
        <dbReference type="EMBL" id="KAG2232515.1"/>
    </source>
</evidence>
<evidence type="ECO:0000256" key="5">
    <source>
        <dbReference type="ARBA" id="ARBA00022989"/>
    </source>
</evidence>
<keyword evidence="11" id="KW-1185">Reference proteome</keyword>
<dbReference type="InterPro" id="IPR001173">
    <property type="entry name" value="Glyco_trans_2-like"/>
</dbReference>
<keyword evidence="6 8" id="KW-0472">Membrane</keyword>
<keyword evidence="4" id="KW-0677">Repeat</keyword>